<gene>
    <name evidence="2" type="ORF">DSM106972_067510</name>
</gene>
<keyword evidence="1" id="KW-0472">Membrane</keyword>
<reference evidence="2" key="2">
    <citation type="journal article" date="2019" name="Genome Biol. Evol.">
        <title>Day and night: Metabolic profiles and evolutionary relationships of six axenic non-marine cyanobacteria.</title>
        <authorList>
            <person name="Will S.E."/>
            <person name="Henke P."/>
            <person name="Boedeker C."/>
            <person name="Huang S."/>
            <person name="Brinkmann H."/>
            <person name="Rohde M."/>
            <person name="Jarek M."/>
            <person name="Friedl T."/>
            <person name="Seufert S."/>
            <person name="Schumacher M."/>
            <person name="Overmann J."/>
            <person name="Neumann-Schaal M."/>
            <person name="Petersen J."/>
        </authorList>
    </citation>
    <scope>NUCLEOTIDE SEQUENCE [LARGE SCALE GENOMIC DNA]</scope>
    <source>
        <strain evidence="2">PCC 7102</strain>
    </source>
</reference>
<dbReference type="RefSeq" id="WP_127084913.1">
    <property type="nucleotide sequence ID" value="NZ_RSCL01000020.1"/>
</dbReference>
<keyword evidence="1" id="KW-0812">Transmembrane</keyword>
<sequence>MKIKTKQQTDLSIQDTEAPEHVLKNIEAIIALHANYEESVPTHQRILEKIAATFGKAWFLYAEILFFTAWGICSHLADIGVLTWEFPRFDLHEQGIDVASLLISTGVLIYQARQEEMSTKNSHLMLQLNLLTEQKVAKLIALVEELRSDLPNVQDRHDPEAEVMQQRTDPQVVLDILQENLKQVVVTEPEVVEVE</sequence>
<feature type="transmembrane region" description="Helical" evidence="1">
    <location>
        <begin position="58"/>
        <end position="82"/>
    </location>
</feature>
<organism evidence="2 3">
    <name type="scientific">Dulcicalothrix desertica PCC 7102</name>
    <dbReference type="NCBI Taxonomy" id="232991"/>
    <lineage>
        <taxon>Bacteria</taxon>
        <taxon>Bacillati</taxon>
        <taxon>Cyanobacteriota</taxon>
        <taxon>Cyanophyceae</taxon>
        <taxon>Nostocales</taxon>
        <taxon>Calotrichaceae</taxon>
        <taxon>Dulcicalothrix</taxon>
    </lineage>
</organism>
<keyword evidence="1" id="KW-1133">Transmembrane helix</keyword>
<dbReference type="EMBL" id="RSCL01000020">
    <property type="protein sequence ID" value="RUT01200.1"/>
    <property type="molecule type" value="Genomic_DNA"/>
</dbReference>
<evidence type="ECO:0008006" key="4">
    <source>
        <dbReference type="Google" id="ProtNLM"/>
    </source>
</evidence>
<dbReference type="OrthoDB" id="9795736at2"/>
<accession>A0A3S1IRH8</accession>
<evidence type="ECO:0000313" key="2">
    <source>
        <dbReference type="EMBL" id="RUT01200.1"/>
    </source>
</evidence>
<dbReference type="AlphaFoldDB" id="A0A3S1IRH8"/>
<keyword evidence="3" id="KW-1185">Reference proteome</keyword>
<reference evidence="2" key="1">
    <citation type="submission" date="2018-12" db="EMBL/GenBank/DDBJ databases">
        <authorList>
            <person name="Will S."/>
            <person name="Neumann-Schaal M."/>
            <person name="Henke P."/>
        </authorList>
    </citation>
    <scope>NUCLEOTIDE SEQUENCE</scope>
    <source>
        <strain evidence="2">PCC 7102</strain>
    </source>
</reference>
<proteinExistence type="predicted"/>
<dbReference type="InterPro" id="IPR010406">
    <property type="entry name" value="DUF1003"/>
</dbReference>
<evidence type="ECO:0000256" key="1">
    <source>
        <dbReference type="SAM" id="Phobius"/>
    </source>
</evidence>
<comment type="caution">
    <text evidence="2">The sequence shown here is derived from an EMBL/GenBank/DDBJ whole genome shotgun (WGS) entry which is preliminary data.</text>
</comment>
<protein>
    <recommendedName>
        <fullName evidence="4">DUF1003 domain-containing protein</fullName>
    </recommendedName>
</protein>
<dbReference type="Proteomes" id="UP000271624">
    <property type="component" value="Unassembled WGS sequence"/>
</dbReference>
<dbReference type="Pfam" id="PF06210">
    <property type="entry name" value="DUF1003"/>
    <property type="match status" value="1"/>
</dbReference>
<name>A0A3S1IRH8_9CYAN</name>
<evidence type="ECO:0000313" key="3">
    <source>
        <dbReference type="Proteomes" id="UP000271624"/>
    </source>
</evidence>